<evidence type="ECO:0000313" key="6">
    <source>
        <dbReference type="EMBL" id="NDV30456.1"/>
    </source>
</evidence>
<accession>A0A6B2L0F8</accession>
<dbReference type="SMART" id="SM00182">
    <property type="entry name" value="CULLIN"/>
    <property type="match status" value="1"/>
</dbReference>
<dbReference type="InterPro" id="IPR036390">
    <property type="entry name" value="WH_DNA-bd_sf"/>
</dbReference>
<dbReference type="InterPro" id="IPR016158">
    <property type="entry name" value="Cullin_homology"/>
</dbReference>
<evidence type="ECO:0000256" key="1">
    <source>
        <dbReference type="ARBA" id="ARBA00004906"/>
    </source>
</evidence>
<dbReference type="UniPathway" id="UPA00143"/>
<dbReference type="Gene3D" id="1.20.1310.10">
    <property type="entry name" value="Cullin Repeats"/>
    <property type="match status" value="2"/>
</dbReference>
<dbReference type="GO" id="GO:0016567">
    <property type="term" value="P:protein ubiquitination"/>
    <property type="evidence" value="ECO:0007669"/>
    <property type="project" value="UniProtKB-UniPathway"/>
</dbReference>
<dbReference type="AlphaFoldDB" id="A0A6B2L0F8"/>
<sequence>MEPFIKITKLFYQNRAVDWMEMGISHYIDQTMRAVTLEENILRSFKVSSEDEAQSSLFKSLLFIIKLSLVQIHPIIDNIHSIYGFAVEILSQNVLEAVRRILISNNSSKIIDGMKSLLHQENWNYLSSIAQLFNSTNEIQLFADTVKEHIIMLGKEKLDLMKSINSKNSGVEYVTSLTDICCGFHRISKEHFDYDGVQVVLGSAYASVVNLYTRTSASVASYFNFIIRSGKNFDSEELITKITNGIFLVSYLNDKDYFFTMYEKLLAKRLVDSNNGLFNINLDVEQNILSLLTSNFGKTSVLKCERMFSDYYVSLDINERYNEWSVARKSNLQEREISTSVLLVSNNWPTMDCTKSTLSCKNEVLLDNWRLFEQFYKTSHSNRRLVPLWNYHRVEIFINHSIWNSKAGYQLNLDIPSFTVLSLFFTTDDNYNIPLISESTGYPEALVRFIISNFTDKKTAILMENKSTNSYSINANFSTRQKKLVFSSYQATTPENMIVCGKIQQERELFLDTIIVRIMKARKSYSHTNLLSEVIKLSAQRFIPTPALFKKRIQVLIEREFIVRDTDNMNILHYRA</sequence>
<protein>
    <recommendedName>
        <fullName evidence="5">Cullin family profile domain-containing protein</fullName>
    </recommendedName>
</protein>
<evidence type="ECO:0000256" key="3">
    <source>
        <dbReference type="PROSITE-ProRule" id="PRU00330"/>
    </source>
</evidence>
<dbReference type="InterPro" id="IPR019559">
    <property type="entry name" value="Cullin_neddylation_domain"/>
</dbReference>
<dbReference type="InterPro" id="IPR016159">
    <property type="entry name" value="Cullin_repeat-like_dom_sf"/>
</dbReference>
<dbReference type="InterPro" id="IPR036388">
    <property type="entry name" value="WH-like_DNA-bd_sf"/>
</dbReference>
<dbReference type="Pfam" id="PF26557">
    <property type="entry name" value="Cullin_AB"/>
    <property type="match status" value="1"/>
</dbReference>
<reference evidence="6" key="1">
    <citation type="journal article" date="2020" name="J. Eukaryot. Microbiol.">
        <title>De novo Sequencing, Assembly and Annotation of the Transcriptome for the Free-Living Testate Amoeba Arcella intermedia.</title>
        <authorList>
            <person name="Ribeiro G.M."/>
            <person name="Porfirio-Sousa A.L."/>
            <person name="Maurer-Alcala X.X."/>
            <person name="Katz L.A."/>
            <person name="Lahr D.J.G."/>
        </authorList>
    </citation>
    <scope>NUCLEOTIDE SEQUENCE</scope>
</reference>
<dbReference type="GO" id="GO:0006511">
    <property type="term" value="P:ubiquitin-dependent protein catabolic process"/>
    <property type="evidence" value="ECO:0007669"/>
    <property type="project" value="InterPro"/>
</dbReference>
<dbReference type="InterPro" id="IPR059120">
    <property type="entry name" value="Cullin-like_AB"/>
</dbReference>
<dbReference type="SMART" id="SM00884">
    <property type="entry name" value="Cullin_Nedd8"/>
    <property type="match status" value="1"/>
</dbReference>
<dbReference type="Pfam" id="PF00888">
    <property type="entry name" value="Cullin"/>
    <property type="match status" value="1"/>
</dbReference>
<feature type="domain" description="Cullin family profile" evidence="5">
    <location>
        <begin position="214"/>
        <end position="455"/>
    </location>
</feature>
<evidence type="ECO:0000259" key="5">
    <source>
        <dbReference type="PROSITE" id="PS50069"/>
    </source>
</evidence>
<dbReference type="EMBL" id="GIBP01001487">
    <property type="protein sequence ID" value="NDV30456.1"/>
    <property type="molecule type" value="Transcribed_RNA"/>
</dbReference>
<dbReference type="Pfam" id="PF10557">
    <property type="entry name" value="Cullin_Nedd8"/>
    <property type="match status" value="1"/>
</dbReference>
<dbReference type="InterPro" id="IPR001373">
    <property type="entry name" value="Cullin_N"/>
</dbReference>
<evidence type="ECO:0000256" key="2">
    <source>
        <dbReference type="ARBA" id="ARBA00006019"/>
    </source>
</evidence>
<dbReference type="SUPFAM" id="SSF75632">
    <property type="entry name" value="Cullin homology domain"/>
    <property type="match status" value="1"/>
</dbReference>
<proteinExistence type="inferred from homology"/>
<dbReference type="PANTHER" id="PTHR11932">
    <property type="entry name" value="CULLIN"/>
    <property type="match status" value="1"/>
</dbReference>
<dbReference type="SUPFAM" id="SSF74788">
    <property type="entry name" value="Cullin repeat-like"/>
    <property type="match status" value="1"/>
</dbReference>
<dbReference type="Gene3D" id="1.10.10.10">
    <property type="entry name" value="Winged helix-like DNA-binding domain superfamily/Winged helix DNA-binding domain"/>
    <property type="match status" value="1"/>
</dbReference>
<dbReference type="Gene3D" id="3.30.230.130">
    <property type="entry name" value="Cullin, Chain C, Domain 2"/>
    <property type="match status" value="1"/>
</dbReference>
<name>A0A6B2L0F8_9EUKA</name>
<evidence type="ECO:0000256" key="4">
    <source>
        <dbReference type="RuleBase" id="RU003829"/>
    </source>
</evidence>
<dbReference type="GO" id="GO:0031625">
    <property type="term" value="F:ubiquitin protein ligase binding"/>
    <property type="evidence" value="ECO:0007669"/>
    <property type="project" value="InterPro"/>
</dbReference>
<dbReference type="InterPro" id="IPR045093">
    <property type="entry name" value="Cullin"/>
</dbReference>
<comment type="similarity">
    <text evidence="2 3 4">Belongs to the cullin family.</text>
</comment>
<organism evidence="6">
    <name type="scientific">Arcella intermedia</name>
    <dbReference type="NCBI Taxonomy" id="1963864"/>
    <lineage>
        <taxon>Eukaryota</taxon>
        <taxon>Amoebozoa</taxon>
        <taxon>Tubulinea</taxon>
        <taxon>Elardia</taxon>
        <taxon>Arcellinida</taxon>
        <taxon>Sphaerothecina</taxon>
        <taxon>Arcellidae</taxon>
        <taxon>Arcella</taxon>
    </lineage>
</organism>
<comment type="pathway">
    <text evidence="1">Protein modification; protein ubiquitination.</text>
</comment>
<dbReference type="InterPro" id="IPR036317">
    <property type="entry name" value="Cullin_homology_sf"/>
</dbReference>
<dbReference type="PROSITE" id="PS50069">
    <property type="entry name" value="CULLIN_2"/>
    <property type="match status" value="1"/>
</dbReference>
<dbReference type="SUPFAM" id="SSF46785">
    <property type="entry name" value="Winged helix' DNA-binding domain"/>
    <property type="match status" value="1"/>
</dbReference>